<sequence>MTSRRHAPPGRAARLRLRHSLDVALRGADLLDRKLRVLLERHGQLRQDEETAEARWRERLAEAETWLLRGLLVSGEGALAAAAVADRADVVVEWTVSMGVHHPSGVSCTDAVRAAHEPAPGNTALVHAEAAYREAVRAAAAYAAHRTAARLVGEETARTRRRVRALRRHWIPRLTAELAAVEQAVEQAEHEDAVRRRWAADRTRGQA</sequence>
<dbReference type="EMBL" id="CP115450">
    <property type="protein sequence ID" value="WBP84633.1"/>
    <property type="molecule type" value="Genomic_DNA"/>
</dbReference>
<organism evidence="4 5">
    <name type="scientific">Kitasatospora cathayae</name>
    <dbReference type="NCBI Taxonomy" id="3004092"/>
    <lineage>
        <taxon>Bacteria</taxon>
        <taxon>Bacillati</taxon>
        <taxon>Actinomycetota</taxon>
        <taxon>Actinomycetes</taxon>
        <taxon>Kitasatosporales</taxon>
        <taxon>Streptomycetaceae</taxon>
        <taxon>Kitasatospora</taxon>
    </lineage>
</organism>
<reference evidence="5" key="1">
    <citation type="submission" date="2022-12" db="EMBL/GenBank/DDBJ databases">
        <authorList>
            <person name="Mo P."/>
        </authorList>
    </citation>
    <scope>NUCLEOTIDE SEQUENCE [LARGE SCALE GENOMIC DNA]</scope>
    <source>
        <strain evidence="5">HUAS 3-15</strain>
    </source>
</reference>
<evidence type="ECO:0000313" key="4">
    <source>
        <dbReference type="EMBL" id="WBP84633.1"/>
    </source>
</evidence>
<keyword evidence="2" id="KW-0813">Transport</keyword>
<gene>
    <name evidence="4" type="ORF">O1G21_01385</name>
</gene>
<proteinExistence type="inferred from homology"/>
<dbReference type="Gene3D" id="1.10.287.3240">
    <property type="match status" value="1"/>
</dbReference>
<dbReference type="RefSeq" id="WP_270140001.1">
    <property type="nucleotide sequence ID" value="NZ_CP115450.1"/>
</dbReference>
<evidence type="ECO:0000256" key="3">
    <source>
        <dbReference type="ARBA" id="ARBA00023065"/>
    </source>
</evidence>
<evidence type="ECO:0000256" key="2">
    <source>
        <dbReference type="ARBA" id="ARBA00022448"/>
    </source>
</evidence>
<name>A0ABY7PW60_9ACTN</name>
<dbReference type="InterPro" id="IPR002699">
    <property type="entry name" value="V_ATPase_D"/>
</dbReference>
<comment type="similarity">
    <text evidence="1">Belongs to the V-ATPase D subunit family.</text>
</comment>
<dbReference type="Pfam" id="PF01813">
    <property type="entry name" value="ATP-synt_D"/>
    <property type="match status" value="1"/>
</dbReference>
<keyword evidence="3" id="KW-0406">Ion transport</keyword>
<evidence type="ECO:0000313" key="5">
    <source>
        <dbReference type="Proteomes" id="UP001212821"/>
    </source>
</evidence>
<dbReference type="Proteomes" id="UP001212821">
    <property type="component" value="Chromosome"/>
</dbReference>
<accession>A0ABY7PW60</accession>
<keyword evidence="5" id="KW-1185">Reference proteome</keyword>
<evidence type="ECO:0000256" key="1">
    <source>
        <dbReference type="ARBA" id="ARBA00005850"/>
    </source>
</evidence>
<protein>
    <submittedName>
        <fullName evidence="4">V-type ATPase, D subunit</fullName>
    </submittedName>
</protein>